<organism evidence="1 2">
    <name type="scientific">Coemansia helicoidea</name>
    <dbReference type="NCBI Taxonomy" id="1286919"/>
    <lineage>
        <taxon>Eukaryota</taxon>
        <taxon>Fungi</taxon>
        <taxon>Fungi incertae sedis</taxon>
        <taxon>Zoopagomycota</taxon>
        <taxon>Kickxellomycotina</taxon>
        <taxon>Kickxellomycetes</taxon>
        <taxon>Kickxellales</taxon>
        <taxon>Kickxellaceae</taxon>
        <taxon>Coemansia</taxon>
    </lineage>
</organism>
<comment type="caution">
    <text evidence="1">The sequence shown here is derived from an EMBL/GenBank/DDBJ whole genome shotgun (WGS) entry which is preliminary data.</text>
</comment>
<dbReference type="EMBL" id="JANBUN010002964">
    <property type="protein sequence ID" value="KAJ2793204.1"/>
    <property type="molecule type" value="Genomic_DNA"/>
</dbReference>
<feature type="non-terminal residue" evidence="1">
    <location>
        <position position="282"/>
    </location>
</feature>
<dbReference type="Proteomes" id="UP001140087">
    <property type="component" value="Unassembled WGS sequence"/>
</dbReference>
<gene>
    <name evidence="1" type="ORF">H4R21_005986</name>
</gene>
<reference evidence="1" key="1">
    <citation type="submission" date="2022-07" db="EMBL/GenBank/DDBJ databases">
        <title>Phylogenomic reconstructions and comparative analyses of Kickxellomycotina fungi.</title>
        <authorList>
            <person name="Reynolds N.K."/>
            <person name="Stajich J.E."/>
            <person name="Barry K."/>
            <person name="Grigoriev I.V."/>
            <person name="Crous P."/>
            <person name="Smith M.E."/>
        </authorList>
    </citation>
    <scope>NUCLEOTIDE SEQUENCE</scope>
    <source>
        <strain evidence="1">BCRC 34780</strain>
    </source>
</reference>
<name>A0ACC1KQN7_9FUNG</name>
<evidence type="ECO:0000313" key="1">
    <source>
        <dbReference type="EMBL" id="KAJ2793204.1"/>
    </source>
</evidence>
<accession>A0ACC1KQN7</accession>
<proteinExistence type="predicted"/>
<sequence length="282" mass="30124">MEVLEVLDFGVVRNERFEDEAEYRVVGEIAMNIQGSVNPLELAPLRICVDRAKATQWVANPAVVVLDASLTATMGDGREWYRFVRPNLFAQAAGAQRVAVFKFECTGNGTRVLPMHIIVASTAGDDECGVMVFCEPNPQGCFGGSVVEEPAVLLGLTGEVASQASRPTAVWFRERSSLLWNLDAMHVPSADQPSEAALRAAVQTLAVKAQGTGVQAGTVALRFVARGARIVDIPLGIVRVASGPQAAQTLVDGPAAQVVRSGKCTYRTVIDVLNHSPQTQDP</sequence>
<protein>
    <submittedName>
        <fullName evidence="1">Uncharacterized protein</fullName>
    </submittedName>
</protein>
<keyword evidence="2" id="KW-1185">Reference proteome</keyword>
<evidence type="ECO:0000313" key="2">
    <source>
        <dbReference type="Proteomes" id="UP001140087"/>
    </source>
</evidence>